<dbReference type="AlphaFoldDB" id="A0A6N9Q6M8"/>
<dbReference type="PROSITE" id="PS50293">
    <property type="entry name" value="TPR_REGION"/>
    <property type="match status" value="1"/>
</dbReference>
<dbReference type="EMBL" id="SIJB01000032">
    <property type="protein sequence ID" value="NBI30498.1"/>
    <property type="molecule type" value="Genomic_DNA"/>
</dbReference>
<reference evidence="2 3" key="1">
    <citation type="submission" date="2019-01" db="EMBL/GenBank/DDBJ databases">
        <title>Chengkuizengella sp. nov., isolated from deep-sea sediment of East Pacific Ocean.</title>
        <authorList>
            <person name="Yang J."/>
            <person name="Lai Q."/>
            <person name="Shao Z."/>
        </authorList>
    </citation>
    <scope>NUCLEOTIDE SEQUENCE [LARGE SCALE GENOMIC DNA]</scope>
    <source>
        <strain evidence="2 3">YPA3-1-1</strain>
    </source>
</reference>
<accession>A0A6N9Q6M8</accession>
<dbReference type="SUPFAM" id="SSF48452">
    <property type="entry name" value="TPR-like"/>
    <property type="match status" value="1"/>
</dbReference>
<dbReference type="PROSITE" id="PS50005">
    <property type="entry name" value="TPR"/>
    <property type="match status" value="1"/>
</dbReference>
<dbReference type="Pfam" id="PF00515">
    <property type="entry name" value="TPR_1"/>
    <property type="match status" value="1"/>
</dbReference>
<evidence type="ECO:0000256" key="1">
    <source>
        <dbReference type="PROSITE-ProRule" id="PRU00339"/>
    </source>
</evidence>
<dbReference type="Pfam" id="PF13431">
    <property type="entry name" value="TPR_17"/>
    <property type="match status" value="1"/>
</dbReference>
<proteinExistence type="predicted"/>
<sequence length="173" mass="20330">MNGEQKIKKAYQSILNSDFEQAIIWFEEAIEQEPNNAIYHYKLSITYARSNKLIKALEHAEKASLLDCNNEEYLFHYEHLKAKELTKHAEAYFDQEDDQLHLAVILLKEATVLDPLSVEAWLLMGIAYAQLEEYSQAIQTLKEVLNLDPNHEIAKELLKQYKMMFKIYLQSYK</sequence>
<dbReference type="InterPro" id="IPR019734">
    <property type="entry name" value="TPR_rpt"/>
</dbReference>
<feature type="repeat" description="TPR" evidence="1">
    <location>
        <begin position="118"/>
        <end position="151"/>
    </location>
</feature>
<dbReference type="PANTHER" id="PTHR12558">
    <property type="entry name" value="CELL DIVISION CYCLE 16,23,27"/>
    <property type="match status" value="1"/>
</dbReference>
<dbReference type="Proteomes" id="UP000448943">
    <property type="component" value="Unassembled WGS sequence"/>
</dbReference>
<name>A0A6N9Q6M8_9BACL</name>
<dbReference type="RefSeq" id="WP_160647304.1">
    <property type="nucleotide sequence ID" value="NZ_SIJB01000032.1"/>
</dbReference>
<organism evidence="2 3">
    <name type="scientific">Chengkuizengella marina</name>
    <dbReference type="NCBI Taxonomy" id="2507566"/>
    <lineage>
        <taxon>Bacteria</taxon>
        <taxon>Bacillati</taxon>
        <taxon>Bacillota</taxon>
        <taxon>Bacilli</taxon>
        <taxon>Bacillales</taxon>
        <taxon>Paenibacillaceae</taxon>
        <taxon>Chengkuizengella</taxon>
    </lineage>
</organism>
<protein>
    <submittedName>
        <fullName evidence="2">Tetratricopeptide repeat protein</fullName>
    </submittedName>
</protein>
<evidence type="ECO:0000313" key="3">
    <source>
        <dbReference type="Proteomes" id="UP000448943"/>
    </source>
</evidence>
<keyword evidence="3" id="KW-1185">Reference proteome</keyword>
<dbReference type="SMART" id="SM00028">
    <property type="entry name" value="TPR"/>
    <property type="match status" value="3"/>
</dbReference>
<dbReference type="InterPro" id="IPR011990">
    <property type="entry name" value="TPR-like_helical_dom_sf"/>
</dbReference>
<keyword evidence="1" id="KW-0802">TPR repeat</keyword>
<dbReference type="Gene3D" id="1.25.40.10">
    <property type="entry name" value="Tetratricopeptide repeat domain"/>
    <property type="match status" value="2"/>
</dbReference>
<evidence type="ECO:0000313" key="2">
    <source>
        <dbReference type="EMBL" id="NBI30498.1"/>
    </source>
</evidence>
<dbReference type="OrthoDB" id="2658522at2"/>
<dbReference type="PANTHER" id="PTHR12558:SF13">
    <property type="entry name" value="CELL DIVISION CYCLE PROTEIN 27 HOMOLOG"/>
    <property type="match status" value="1"/>
</dbReference>
<comment type="caution">
    <text evidence="2">The sequence shown here is derived from an EMBL/GenBank/DDBJ whole genome shotgun (WGS) entry which is preliminary data.</text>
</comment>
<gene>
    <name evidence="2" type="ORF">ERL59_16235</name>
</gene>